<dbReference type="Pfam" id="PF16363">
    <property type="entry name" value="GDP_Man_Dehyd"/>
    <property type="match status" value="1"/>
</dbReference>
<evidence type="ECO:0000313" key="6">
    <source>
        <dbReference type="Proteomes" id="UP001363151"/>
    </source>
</evidence>
<dbReference type="Gene3D" id="3.90.25.10">
    <property type="entry name" value="UDP-galactose 4-epimerase, domain 1"/>
    <property type="match status" value="1"/>
</dbReference>
<evidence type="ECO:0000256" key="1">
    <source>
        <dbReference type="ARBA" id="ARBA00007637"/>
    </source>
</evidence>
<proteinExistence type="inferred from homology"/>
<dbReference type="Proteomes" id="UP001363151">
    <property type="component" value="Unassembled WGS sequence"/>
</dbReference>
<reference evidence="5 6" key="1">
    <citation type="submission" date="2024-03" db="EMBL/GenBank/DDBJ databases">
        <title>Aureococcus anophagefferens CCMP1851 and Kratosvirus quantuckense: Draft genome of a second virus-susceptible host strain in the model system.</title>
        <authorList>
            <person name="Chase E."/>
            <person name="Truchon A.R."/>
            <person name="Schepens W."/>
            <person name="Wilhelm S.W."/>
        </authorList>
    </citation>
    <scope>NUCLEOTIDE SEQUENCE [LARGE SCALE GENOMIC DNA]</scope>
    <source>
        <strain evidence="5 6">CCMP1851</strain>
    </source>
</reference>
<feature type="domain" description="NAD(P)-binding" evidence="4">
    <location>
        <begin position="18"/>
        <end position="322"/>
    </location>
</feature>
<sequence>MSAQAAAAACPEGRAIVVTGAAGFIGSHTCEFLLNRGEHVVGIDEVNDYYDVRVKESNVALLERVGGDRFTFYRGDICDVALLDRVWTGHGKPRRVVHMAARAGVRPSIEDPFVYVHSNVEGTTRLMDVACKYGNDSFVFASSSSVYGGSKETLFSEKDSVDFPVSPYAATKKACELLAYTYHHLYKLNIAALRFFTVFGPRGRPDMAPLKFVDKISRGAPIQQFGDGSSSRDYTYVDDVVQGIVLSLDTPLGYQVYNLGNGSPTKLGDFIALVEEATGRKAEIEILPEQPGDVPRTCADISKARELLGYDPKTPFPEGIRKLVAWYNETHPEVGQTPECVERAAMERRLRESAARKAFAVDEELLLTFRAAQASRPTFGRDRASTIGRSDPSKMRPRMNSSSFDDLTKLGVALTTDDVPSPSEAAKADVAPTLENAAKLDLSVADAFVDAVRHAPTHRGIPYLATICSSRPTALLKPRPKVSDIFAPPPEASPQP</sequence>
<dbReference type="PANTHER" id="PTHR43574">
    <property type="entry name" value="EPIMERASE-RELATED"/>
    <property type="match status" value="1"/>
</dbReference>
<comment type="caution">
    <text evidence="5">The sequence shown here is derived from an EMBL/GenBank/DDBJ whole genome shotgun (WGS) entry which is preliminary data.</text>
</comment>
<evidence type="ECO:0000259" key="4">
    <source>
        <dbReference type="Pfam" id="PF16363"/>
    </source>
</evidence>
<evidence type="ECO:0000313" key="5">
    <source>
        <dbReference type="EMBL" id="KAK7248679.1"/>
    </source>
</evidence>
<dbReference type="InterPro" id="IPR016040">
    <property type="entry name" value="NAD(P)-bd_dom"/>
</dbReference>
<feature type="region of interest" description="Disordered" evidence="3">
    <location>
        <begin position="380"/>
        <end position="402"/>
    </location>
</feature>
<dbReference type="Gene3D" id="3.40.50.720">
    <property type="entry name" value="NAD(P)-binding Rossmann-like Domain"/>
    <property type="match status" value="1"/>
</dbReference>
<comment type="similarity">
    <text evidence="1">Belongs to the NAD(P)-dependent epimerase/dehydratase family.</text>
</comment>
<dbReference type="SUPFAM" id="SSF51735">
    <property type="entry name" value="NAD(P)-binding Rossmann-fold domains"/>
    <property type="match status" value="1"/>
</dbReference>
<dbReference type="PRINTS" id="PR01713">
    <property type="entry name" value="NUCEPIMERASE"/>
</dbReference>
<gene>
    <name evidence="5" type="ORF">SO694_00040110</name>
</gene>
<accession>A0ABR1G6G4</accession>
<keyword evidence="6" id="KW-1185">Reference proteome</keyword>
<keyword evidence="2" id="KW-0520">NAD</keyword>
<dbReference type="InterPro" id="IPR036291">
    <property type="entry name" value="NAD(P)-bd_dom_sf"/>
</dbReference>
<organism evidence="5 6">
    <name type="scientific">Aureococcus anophagefferens</name>
    <name type="common">Harmful bloom alga</name>
    <dbReference type="NCBI Taxonomy" id="44056"/>
    <lineage>
        <taxon>Eukaryota</taxon>
        <taxon>Sar</taxon>
        <taxon>Stramenopiles</taxon>
        <taxon>Ochrophyta</taxon>
        <taxon>Pelagophyceae</taxon>
        <taxon>Pelagomonadales</taxon>
        <taxon>Pelagomonadaceae</taxon>
        <taxon>Aureococcus</taxon>
    </lineage>
</organism>
<protein>
    <submittedName>
        <fullName evidence="5">UDP-glucose 4-epimerase</fullName>
    </submittedName>
</protein>
<dbReference type="EMBL" id="JBBJCI010000087">
    <property type="protein sequence ID" value="KAK7248679.1"/>
    <property type="molecule type" value="Genomic_DNA"/>
</dbReference>
<evidence type="ECO:0000256" key="2">
    <source>
        <dbReference type="ARBA" id="ARBA00023027"/>
    </source>
</evidence>
<evidence type="ECO:0000256" key="3">
    <source>
        <dbReference type="SAM" id="MobiDB-lite"/>
    </source>
</evidence>
<name>A0ABR1G6G4_AURAN</name>